<proteinExistence type="predicted"/>
<keyword evidence="1" id="KW-0812">Transmembrane</keyword>
<comment type="caution">
    <text evidence="2">The sequence shown here is derived from an EMBL/GenBank/DDBJ whole genome shotgun (WGS) entry which is preliminary data.</text>
</comment>
<reference evidence="2 3" key="1">
    <citation type="journal article" date="2018" name="Nat. Biotechnol.">
        <title>A standardized bacterial taxonomy based on genome phylogeny substantially revises the tree of life.</title>
        <authorList>
            <person name="Parks D.H."/>
            <person name="Chuvochina M."/>
            <person name="Waite D.W."/>
            <person name="Rinke C."/>
            <person name="Skarshewski A."/>
            <person name="Chaumeil P.A."/>
            <person name="Hugenholtz P."/>
        </authorList>
    </citation>
    <scope>NUCLEOTIDE SEQUENCE [LARGE SCALE GENOMIC DNA]</scope>
    <source>
        <strain evidence="2">UBA11728</strain>
    </source>
</reference>
<dbReference type="EMBL" id="DPVV01000341">
    <property type="protein sequence ID" value="HCL02795.1"/>
    <property type="molecule type" value="Genomic_DNA"/>
</dbReference>
<gene>
    <name evidence="2" type="ORF">DHW61_10360</name>
</gene>
<name>A0A3D2X8C8_9FIRM</name>
<evidence type="ECO:0000256" key="1">
    <source>
        <dbReference type="SAM" id="Phobius"/>
    </source>
</evidence>
<dbReference type="Proteomes" id="UP000262969">
    <property type="component" value="Unassembled WGS sequence"/>
</dbReference>
<dbReference type="AlphaFoldDB" id="A0A3D2X8C8"/>
<evidence type="ECO:0008006" key="4">
    <source>
        <dbReference type="Google" id="ProtNLM"/>
    </source>
</evidence>
<protein>
    <recommendedName>
        <fullName evidence="4">Bacterial Pleckstrin homology domain-containing protein</fullName>
    </recommendedName>
</protein>
<evidence type="ECO:0000313" key="3">
    <source>
        <dbReference type="Proteomes" id="UP000262969"/>
    </source>
</evidence>
<evidence type="ECO:0000313" key="2">
    <source>
        <dbReference type="EMBL" id="HCL02795.1"/>
    </source>
</evidence>
<sequence>MNESYAEAGVKRKKSATTLMIQIAAVFGILVIFFVGGAILGSIATLIASVLVVLCVFFFPRMNSIEYEYVFCDGQLDFDKIMGNAKRKTALRIDFDKVEIMAPVKSHSLDSFNHIQQLKVKDFSSQRPEGRVYAIIARQDGAVTKILFEPSEKMIACIKQKSPRKVIEV</sequence>
<keyword evidence="1" id="KW-0472">Membrane</keyword>
<keyword evidence="1" id="KW-1133">Transmembrane helix</keyword>
<feature type="transmembrane region" description="Helical" evidence="1">
    <location>
        <begin position="16"/>
        <end position="35"/>
    </location>
</feature>
<dbReference type="Pfam" id="PF19601">
    <property type="entry name" value="DUF6106"/>
    <property type="match status" value="1"/>
</dbReference>
<organism evidence="2 3">
    <name type="scientific">Lachnoclostridium phytofermentans</name>
    <dbReference type="NCBI Taxonomy" id="66219"/>
    <lineage>
        <taxon>Bacteria</taxon>
        <taxon>Bacillati</taxon>
        <taxon>Bacillota</taxon>
        <taxon>Clostridia</taxon>
        <taxon>Lachnospirales</taxon>
        <taxon>Lachnospiraceae</taxon>
    </lineage>
</organism>
<accession>A0A3D2X8C8</accession>
<dbReference type="InterPro" id="IPR046088">
    <property type="entry name" value="DUF6106"/>
</dbReference>
<feature type="transmembrane region" description="Helical" evidence="1">
    <location>
        <begin position="41"/>
        <end position="59"/>
    </location>
</feature>